<keyword evidence="1" id="KW-0472">Membrane</keyword>
<accession>A0A3M7PN24</accession>
<organism evidence="2 3">
    <name type="scientific">Brachionus plicatilis</name>
    <name type="common">Marine rotifer</name>
    <name type="synonym">Brachionus muelleri</name>
    <dbReference type="NCBI Taxonomy" id="10195"/>
    <lineage>
        <taxon>Eukaryota</taxon>
        <taxon>Metazoa</taxon>
        <taxon>Spiralia</taxon>
        <taxon>Gnathifera</taxon>
        <taxon>Rotifera</taxon>
        <taxon>Eurotatoria</taxon>
        <taxon>Monogononta</taxon>
        <taxon>Pseudotrocha</taxon>
        <taxon>Ploima</taxon>
        <taxon>Brachionidae</taxon>
        <taxon>Brachionus</taxon>
    </lineage>
</organism>
<reference evidence="2 3" key="1">
    <citation type="journal article" date="2018" name="Sci. Rep.">
        <title>Genomic signatures of local adaptation to the degree of environmental predictability in rotifers.</title>
        <authorList>
            <person name="Franch-Gras L."/>
            <person name="Hahn C."/>
            <person name="Garcia-Roger E.M."/>
            <person name="Carmona M.J."/>
            <person name="Serra M."/>
            <person name="Gomez A."/>
        </authorList>
    </citation>
    <scope>NUCLEOTIDE SEQUENCE [LARGE SCALE GENOMIC DNA]</scope>
    <source>
        <strain evidence="2">HYR1</strain>
    </source>
</reference>
<keyword evidence="3" id="KW-1185">Reference proteome</keyword>
<keyword evidence="1" id="KW-0812">Transmembrane</keyword>
<dbReference type="AlphaFoldDB" id="A0A3M7PN24"/>
<evidence type="ECO:0000256" key="1">
    <source>
        <dbReference type="SAM" id="Phobius"/>
    </source>
</evidence>
<feature type="transmembrane region" description="Helical" evidence="1">
    <location>
        <begin position="43"/>
        <end position="60"/>
    </location>
</feature>
<keyword evidence="1" id="KW-1133">Transmembrane helix</keyword>
<comment type="caution">
    <text evidence="2">The sequence shown here is derived from an EMBL/GenBank/DDBJ whole genome shotgun (WGS) entry which is preliminary data.</text>
</comment>
<dbReference type="EMBL" id="REGN01009882">
    <property type="protein sequence ID" value="RNA00165.1"/>
    <property type="molecule type" value="Genomic_DNA"/>
</dbReference>
<proteinExistence type="predicted"/>
<name>A0A3M7PN24_BRAPC</name>
<evidence type="ECO:0000313" key="3">
    <source>
        <dbReference type="Proteomes" id="UP000276133"/>
    </source>
</evidence>
<gene>
    <name evidence="2" type="ORF">BpHYR1_008596</name>
</gene>
<evidence type="ECO:0000313" key="2">
    <source>
        <dbReference type="EMBL" id="RNA00165.1"/>
    </source>
</evidence>
<dbReference type="Proteomes" id="UP000276133">
    <property type="component" value="Unassembled WGS sequence"/>
</dbReference>
<sequence>MYFVECSVLEIFLLKKNYPYFECNSFFFSTFFIALFRQKLNARLVLIVCIILVVIPCWKYE</sequence>
<protein>
    <submittedName>
        <fullName evidence="2">Uncharacterized protein</fullName>
    </submittedName>
</protein>